<name>A0A085M8P5_9BILA</name>
<dbReference type="Pfam" id="PF00481">
    <property type="entry name" value="PP2C"/>
    <property type="match status" value="1"/>
</dbReference>
<evidence type="ECO:0000256" key="3">
    <source>
        <dbReference type="ARBA" id="ARBA00022912"/>
    </source>
</evidence>
<evidence type="ECO:0000256" key="1">
    <source>
        <dbReference type="ARBA" id="ARBA00022723"/>
    </source>
</evidence>
<evidence type="ECO:0000313" key="7">
    <source>
        <dbReference type="EMBL" id="KFD62813.1"/>
    </source>
</evidence>
<dbReference type="PROSITE" id="PS01032">
    <property type="entry name" value="PPM_1"/>
    <property type="match status" value="1"/>
</dbReference>
<dbReference type="Proteomes" id="UP000030764">
    <property type="component" value="Unassembled WGS sequence"/>
</dbReference>
<keyword evidence="3 4" id="KW-0904">Protein phosphatase</keyword>
<dbReference type="PANTHER" id="PTHR13832">
    <property type="entry name" value="PROTEIN PHOSPHATASE 2C"/>
    <property type="match status" value="1"/>
</dbReference>
<dbReference type="InterPro" id="IPR001932">
    <property type="entry name" value="PPM-type_phosphatase-like_dom"/>
</dbReference>
<dbReference type="GO" id="GO:0004722">
    <property type="term" value="F:protein serine/threonine phosphatase activity"/>
    <property type="evidence" value="ECO:0007669"/>
    <property type="project" value="InterPro"/>
</dbReference>
<keyword evidence="1" id="KW-0479">Metal-binding</keyword>
<organism evidence="6 8">
    <name type="scientific">Trichuris suis</name>
    <name type="common">pig whipworm</name>
    <dbReference type="NCBI Taxonomy" id="68888"/>
    <lineage>
        <taxon>Eukaryota</taxon>
        <taxon>Metazoa</taxon>
        <taxon>Ecdysozoa</taxon>
        <taxon>Nematoda</taxon>
        <taxon>Enoplea</taxon>
        <taxon>Dorylaimia</taxon>
        <taxon>Trichinellida</taxon>
        <taxon>Trichuridae</taxon>
        <taxon>Trichuris</taxon>
    </lineage>
</organism>
<evidence type="ECO:0000256" key="4">
    <source>
        <dbReference type="RuleBase" id="RU003465"/>
    </source>
</evidence>
<evidence type="ECO:0000313" key="8">
    <source>
        <dbReference type="Proteomes" id="UP000030764"/>
    </source>
</evidence>
<proteinExistence type="inferred from homology"/>
<dbReference type="EMBL" id="KL367587">
    <property type="protein sequence ID" value="KFD62813.1"/>
    <property type="molecule type" value="Genomic_DNA"/>
</dbReference>
<reference evidence="6 8" key="1">
    <citation type="journal article" date="2014" name="Nat. Genet.">
        <title>Genome and transcriptome of the porcine whipworm Trichuris suis.</title>
        <authorList>
            <person name="Jex A.R."/>
            <person name="Nejsum P."/>
            <person name="Schwarz E.M."/>
            <person name="Hu L."/>
            <person name="Young N.D."/>
            <person name="Hall R.S."/>
            <person name="Korhonen P.K."/>
            <person name="Liao S."/>
            <person name="Thamsborg S."/>
            <person name="Xia J."/>
            <person name="Xu P."/>
            <person name="Wang S."/>
            <person name="Scheerlinck J.P."/>
            <person name="Hofmann A."/>
            <person name="Sternberg P.W."/>
            <person name="Wang J."/>
            <person name="Gasser R.B."/>
        </authorList>
    </citation>
    <scope>NUCLEOTIDE SEQUENCE [LARGE SCALE GENOMIC DNA]</scope>
    <source>
        <strain evidence="7">DCEP-RM93F</strain>
        <strain evidence="6">DCEP-RM93M</strain>
    </source>
</reference>
<dbReference type="CDD" id="cd00143">
    <property type="entry name" value="PP2Cc"/>
    <property type="match status" value="1"/>
</dbReference>
<dbReference type="EMBL" id="KL363215">
    <property type="protein sequence ID" value="KFD53591.1"/>
    <property type="molecule type" value="Genomic_DNA"/>
</dbReference>
<evidence type="ECO:0000313" key="6">
    <source>
        <dbReference type="EMBL" id="KFD53591.1"/>
    </source>
</evidence>
<evidence type="ECO:0000259" key="5">
    <source>
        <dbReference type="PROSITE" id="PS51746"/>
    </source>
</evidence>
<dbReference type="PANTHER" id="PTHR13832:SF818">
    <property type="entry name" value="SD03870P"/>
    <property type="match status" value="1"/>
</dbReference>
<dbReference type="GO" id="GO:0046872">
    <property type="term" value="F:metal ion binding"/>
    <property type="evidence" value="ECO:0007669"/>
    <property type="project" value="UniProtKB-KW"/>
</dbReference>
<dbReference type="InterPro" id="IPR000222">
    <property type="entry name" value="PP2C_BS"/>
</dbReference>
<comment type="similarity">
    <text evidence="4">Belongs to the PP2C family.</text>
</comment>
<dbReference type="SMART" id="SM00332">
    <property type="entry name" value="PP2Cc"/>
    <property type="match status" value="1"/>
</dbReference>
<feature type="domain" description="PPM-type phosphatase" evidence="5">
    <location>
        <begin position="144"/>
        <end position="406"/>
    </location>
</feature>
<keyword evidence="2 4" id="KW-0378">Hydrolase</keyword>
<keyword evidence="8" id="KW-1185">Reference proteome</keyword>
<gene>
    <name evidence="6" type="ORF">M513_05507</name>
    <name evidence="7" type="ORF">M514_05507</name>
</gene>
<protein>
    <recommendedName>
        <fullName evidence="5">PPM-type phosphatase domain-containing protein</fullName>
    </recommendedName>
</protein>
<evidence type="ECO:0000256" key="2">
    <source>
        <dbReference type="ARBA" id="ARBA00022801"/>
    </source>
</evidence>
<dbReference type="Proteomes" id="UP000030758">
    <property type="component" value="Unassembled WGS sequence"/>
</dbReference>
<dbReference type="Gene3D" id="3.60.40.10">
    <property type="entry name" value="PPM-type phosphatase domain"/>
    <property type="match status" value="1"/>
</dbReference>
<accession>A0A085M8P5</accession>
<dbReference type="PROSITE" id="PS51746">
    <property type="entry name" value="PPM_2"/>
    <property type="match status" value="1"/>
</dbReference>
<dbReference type="InterPro" id="IPR036457">
    <property type="entry name" value="PPM-type-like_dom_sf"/>
</dbReference>
<sequence>MAVDKQLDFSTALRMFLDAVVEEPLYNLEPVKRRACSRDQICFEDARGEAIERAKRVLLRNGMKLADAVWLASRANQQRIAQALADKFLSNNSTGASLDAIFVESDIFESVVHKELFAYCQQHSNELTKCHTSWVSRCAPQVPTFEVVSFKNQRRRNEDFYSVIPELHDMMSDQCNENPLSLFAVFDGHGGYESACYAATHFASNLSALNNSDSNVRESLLEAFRITEERLLKKCRRQHLRSGCTALTCLVSSSAIYTAWVGDSLAVILDANGSVQFLNQPHCLVDEEERDRIQQEGGTILDVQGEERVNGWISVTRSLGDIQLKPPLSAEPGYTMVRRCPRHCLLLLGTDGFWDGISPKTCHQLVRLFYASGRDKEGEDLCGVLAEHAISNGGSTDNLTLIVIYLQDKSSVADLFHSQDPEL</sequence>
<dbReference type="SUPFAM" id="SSF81606">
    <property type="entry name" value="PP2C-like"/>
    <property type="match status" value="1"/>
</dbReference>
<dbReference type="AlphaFoldDB" id="A0A085M8P5"/>
<dbReference type="InterPro" id="IPR015655">
    <property type="entry name" value="PP2C"/>
</dbReference>